<proteinExistence type="inferred from homology"/>
<dbReference type="Gene3D" id="3.40.50.1010">
    <property type="entry name" value="5'-nuclease"/>
    <property type="match status" value="1"/>
</dbReference>
<comment type="caution">
    <text evidence="5">The sequence shown here is derived from an EMBL/GenBank/DDBJ whole genome shotgun (WGS) entry which is preliminary data.</text>
</comment>
<evidence type="ECO:0000259" key="4">
    <source>
        <dbReference type="SMART" id="SM00670"/>
    </source>
</evidence>
<dbReference type="Gene3D" id="3.40.50.300">
    <property type="entry name" value="P-loop containing nucleotide triphosphate hydrolases"/>
    <property type="match status" value="1"/>
</dbReference>
<comment type="similarity">
    <text evidence="3">In the N-terminal section; belongs to the PINc/VapC protein family.</text>
</comment>
<dbReference type="SUPFAM" id="SSF88723">
    <property type="entry name" value="PIN domain-like"/>
    <property type="match status" value="1"/>
</dbReference>
<evidence type="ECO:0000313" key="6">
    <source>
        <dbReference type="Proteomes" id="UP001651880"/>
    </source>
</evidence>
<evidence type="ECO:0000256" key="1">
    <source>
        <dbReference type="ARBA" id="ARBA00022741"/>
    </source>
</evidence>
<evidence type="ECO:0000256" key="3">
    <source>
        <dbReference type="ARBA" id="ARBA00046345"/>
    </source>
</evidence>
<protein>
    <submittedName>
        <fullName evidence="5">PhoH family protein</fullName>
    </submittedName>
</protein>
<dbReference type="PANTHER" id="PTHR30473">
    <property type="entry name" value="PROTEIN PHOH"/>
    <property type="match status" value="1"/>
</dbReference>
<dbReference type="PANTHER" id="PTHR30473:SF2">
    <property type="entry name" value="PIN DOMAIN-CONTAINING PROTEIN"/>
    <property type="match status" value="1"/>
</dbReference>
<dbReference type="EMBL" id="JAJEKE010000014">
    <property type="protein sequence ID" value="MCQ1530743.1"/>
    <property type="molecule type" value="Genomic_DNA"/>
</dbReference>
<keyword evidence="2" id="KW-0067">ATP-binding</keyword>
<reference evidence="5 6" key="1">
    <citation type="submission" date="2021-10" db="EMBL/GenBank/DDBJ databases">
        <title>Lutispora strain m25 sp. nov., a thermophilic, non-spore-forming bacterium isolated from a lab-scale methanogenic bioreactor digesting anaerobic sludge.</title>
        <authorList>
            <person name="El Houari A."/>
            <person name="Mcdonald J."/>
        </authorList>
    </citation>
    <scope>NUCLEOTIDE SEQUENCE [LARGE SCALE GENOMIC DNA]</scope>
    <source>
        <strain evidence="6">m25</strain>
    </source>
</reference>
<evidence type="ECO:0000256" key="2">
    <source>
        <dbReference type="ARBA" id="ARBA00022840"/>
    </source>
</evidence>
<dbReference type="InterPro" id="IPR003714">
    <property type="entry name" value="PhoH"/>
</dbReference>
<sequence length="454" mass="50725">MLKNYVLDTNVLVHDPLSIYSFSDNNIIIPLLVIEELDNLKKRDGILGFHARNAAREINKLRQSGNLLEGVKLPGGGTLRIEMDHMNADSMPDGLDLSKNDNKLLTITWNLQQKDKDIPTIMVTKDVYMSIKGNSLGIRVEDYENDKVTVDEIYKGYLEVKLSSSDIEKIYGNGLKPPRKIKEPLYPNQFLQIKSVDNTSHEGLAIFDGKKIVPLKYANSSAWGLTPLNMEQKMAFELLMDNNIHFVSLAGGAGSGKTILSTAVALQKVIEEGVFRKIIFVKPVVAAGNDIGFLPGTEQEKLKPWMGSFYDAVDNLFGTRAKKKEKSSKGDNSVKSGFSVEGFIDQYREQGVIDMKTFNYMRGRTLCDSLVIVDEAQEITPHLAKLMLTRAGFGSKFVFLGDPTDSQIDNVLVDERSNGLVYTIEKMKQFEISGHVTLSKVERSPLAKIAERYM</sequence>
<dbReference type="Pfam" id="PF02562">
    <property type="entry name" value="PhoH"/>
    <property type="match status" value="1"/>
</dbReference>
<dbReference type="Pfam" id="PF13638">
    <property type="entry name" value="PIN_4"/>
    <property type="match status" value="1"/>
</dbReference>
<dbReference type="InterPro" id="IPR051451">
    <property type="entry name" value="PhoH2-like"/>
</dbReference>
<dbReference type="CDD" id="cd09883">
    <property type="entry name" value="PIN_VapC_PhoHL-ATPase"/>
    <property type="match status" value="1"/>
</dbReference>
<evidence type="ECO:0000313" key="5">
    <source>
        <dbReference type="EMBL" id="MCQ1530743.1"/>
    </source>
</evidence>
<dbReference type="Proteomes" id="UP001651880">
    <property type="component" value="Unassembled WGS sequence"/>
</dbReference>
<dbReference type="InterPro" id="IPR002716">
    <property type="entry name" value="PIN_dom"/>
</dbReference>
<dbReference type="SUPFAM" id="SSF52540">
    <property type="entry name" value="P-loop containing nucleoside triphosphate hydrolases"/>
    <property type="match status" value="1"/>
</dbReference>
<dbReference type="RefSeq" id="WP_255228264.1">
    <property type="nucleotide sequence ID" value="NZ_JAJEKE010000014.1"/>
</dbReference>
<feature type="domain" description="PIN" evidence="4">
    <location>
        <begin position="3"/>
        <end position="131"/>
    </location>
</feature>
<keyword evidence="6" id="KW-1185">Reference proteome</keyword>
<accession>A0ABT1NHM6</accession>
<organism evidence="5 6">
    <name type="scientific">Lutispora saccharofermentans</name>
    <dbReference type="NCBI Taxonomy" id="3024236"/>
    <lineage>
        <taxon>Bacteria</taxon>
        <taxon>Bacillati</taxon>
        <taxon>Bacillota</taxon>
        <taxon>Clostridia</taxon>
        <taxon>Lutisporales</taxon>
        <taxon>Lutisporaceae</taxon>
        <taxon>Lutispora</taxon>
    </lineage>
</organism>
<dbReference type="SMART" id="SM00670">
    <property type="entry name" value="PINc"/>
    <property type="match status" value="1"/>
</dbReference>
<dbReference type="InterPro" id="IPR027417">
    <property type="entry name" value="P-loop_NTPase"/>
</dbReference>
<gene>
    <name evidence="5" type="ORF">LJD61_14465</name>
</gene>
<keyword evidence="1" id="KW-0547">Nucleotide-binding</keyword>
<dbReference type="InterPro" id="IPR029060">
    <property type="entry name" value="PIN-like_dom_sf"/>
</dbReference>
<name>A0ABT1NHM6_9FIRM</name>